<dbReference type="InterPro" id="IPR036627">
    <property type="entry name" value="CobW-likC_sf"/>
</dbReference>
<dbReference type="InterPro" id="IPR003495">
    <property type="entry name" value="CobW/HypB/UreG_nucleotide-bd"/>
</dbReference>
<dbReference type="Pfam" id="PF07683">
    <property type="entry name" value="CobW_C"/>
    <property type="match status" value="1"/>
</dbReference>
<dbReference type="PANTHER" id="PTHR13748:SF62">
    <property type="entry name" value="COBW DOMAIN-CONTAINING PROTEIN"/>
    <property type="match status" value="1"/>
</dbReference>
<dbReference type="Proteomes" id="UP001342418">
    <property type="component" value="Chromosome"/>
</dbReference>
<evidence type="ECO:0000256" key="1">
    <source>
        <dbReference type="ARBA" id="ARBA00022741"/>
    </source>
</evidence>
<keyword evidence="9" id="KW-1185">Reference proteome</keyword>
<dbReference type="CDD" id="cd03112">
    <property type="entry name" value="CobW-like"/>
    <property type="match status" value="1"/>
</dbReference>
<comment type="similarity">
    <text evidence="4">Belongs to the SIMIBI class G3E GTPase family. ZNG1 subfamily.</text>
</comment>
<sequence>MPAAAAEDTRTGVVLVTGFLGAGKTTLLNRLLKDPSVTDTAVIVNEFGEISLDHLLVEQPTDGMIELADGCLCCTVRGALVDTLLDLADAGRKLKRVIIETTGLADPVPVLQALATHDDLIRAYRLDAVLTLIDALNGLQTLEDHEEARSQVAVADRLLVTKSDLADDGERTSLLRHLRASNPLAPITEAREPASAALLAPVRPAEISAKAMAVHHHDHGHHHDHHHGPGHEFTSISLEHRTAMPRKALENFLDLLRAELGSQILRIKGLVETSEDPERPVVVQGAQRALHPLEPLAQWPQAMRGERGVQLVVIGKQLDADYIRRLFAAFIGQVAVDTPDRAALEENPLAVSGFRF</sequence>
<dbReference type="SUPFAM" id="SSF52540">
    <property type="entry name" value="P-loop containing nucleoside triphosphate hydrolases"/>
    <property type="match status" value="1"/>
</dbReference>
<dbReference type="SMART" id="SM00833">
    <property type="entry name" value="CobW_C"/>
    <property type="match status" value="1"/>
</dbReference>
<evidence type="ECO:0000256" key="4">
    <source>
        <dbReference type="ARBA" id="ARBA00034320"/>
    </source>
</evidence>
<evidence type="ECO:0000259" key="7">
    <source>
        <dbReference type="SMART" id="SM00833"/>
    </source>
</evidence>
<gene>
    <name evidence="8" type="primary">yjiA_1</name>
    <name evidence="8" type="ORF">NTH_01617</name>
</gene>
<keyword evidence="3" id="KW-0143">Chaperone</keyword>
<dbReference type="InterPro" id="IPR027417">
    <property type="entry name" value="P-loop_NTPase"/>
</dbReference>
<dbReference type="Pfam" id="PF02492">
    <property type="entry name" value="cobW"/>
    <property type="match status" value="1"/>
</dbReference>
<evidence type="ECO:0000256" key="5">
    <source>
        <dbReference type="ARBA" id="ARBA00045658"/>
    </source>
</evidence>
<dbReference type="RefSeq" id="WP_338529517.1">
    <property type="nucleotide sequence ID" value="NZ_CP030941.1"/>
</dbReference>
<keyword evidence="1" id="KW-0547">Nucleotide-binding</keyword>
<proteinExistence type="inferred from homology"/>
<comment type="catalytic activity">
    <reaction evidence="6">
        <text>GTP + H2O = GDP + phosphate + H(+)</text>
        <dbReference type="Rhea" id="RHEA:19669"/>
        <dbReference type="ChEBI" id="CHEBI:15377"/>
        <dbReference type="ChEBI" id="CHEBI:15378"/>
        <dbReference type="ChEBI" id="CHEBI:37565"/>
        <dbReference type="ChEBI" id="CHEBI:43474"/>
        <dbReference type="ChEBI" id="CHEBI:58189"/>
    </reaction>
    <physiologicalReaction direction="left-to-right" evidence="6">
        <dbReference type="Rhea" id="RHEA:19670"/>
    </physiologicalReaction>
</comment>
<dbReference type="PANTHER" id="PTHR13748">
    <property type="entry name" value="COBW-RELATED"/>
    <property type="match status" value="1"/>
</dbReference>
<dbReference type="Gene3D" id="3.40.50.300">
    <property type="entry name" value="P-loop containing nucleotide triphosphate hydrolases"/>
    <property type="match status" value="1"/>
</dbReference>
<dbReference type="Gene3D" id="3.30.1220.10">
    <property type="entry name" value="CobW-like, C-terminal domain"/>
    <property type="match status" value="1"/>
</dbReference>
<keyword evidence="2" id="KW-0378">Hydrolase</keyword>
<dbReference type="InterPro" id="IPR051316">
    <property type="entry name" value="Zinc-reg_GTPase_activator"/>
</dbReference>
<comment type="function">
    <text evidence="5">Zinc chaperone that directly transfers zinc cofactor to target proteins, thereby activating them. Zinc is transferred from the CXCC motif in the GTPase domain to the zinc binding site in target proteins in a process requiring GTP hydrolysis.</text>
</comment>
<feature type="domain" description="CobW C-terminal" evidence="7">
    <location>
        <begin position="233"/>
        <end position="331"/>
    </location>
</feature>
<organism evidence="8 9">
    <name type="scientific">Nitratireductor thuwali</name>
    <dbReference type="NCBI Taxonomy" id="2267699"/>
    <lineage>
        <taxon>Bacteria</taxon>
        <taxon>Pseudomonadati</taxon>
        <taxon>Pseudomonadota</taxon>
        <taxon>Alphaproteobacteria</taxon>
        <taxon>Hyphomicrobiales</taxon>
        <taxon>Phyllobacteriaceae</taxon>
        <taxon>Nitratireductor</taxon>
    </lineage>
</organism>
<accession>A0ABY5MKH1</accession>
<dbReference type="EMBL" id="CP030941">
    <property type="protein sequence ID" value="UUP17158.1"/>
    <property type="molecule type" value="Genomic_DNA"/>
</dbReference>
<protein>
    <submittedName>
        <fullName evidence="8">GTP-binding protein YjiA</fullName>
    </submittedName>
</protein>
<name>A0ABY5MKH1_9HYPH</name>
<dbReference type="InterPro" id="IPR011629">
    <property type="entry name" value="CobW-like_C"/>
</dbReference>
<evidence type="ECO:0000256" key="2">
    <source>
        <dbReference type="ARBA" id="ARBA00022801"/>
    </source>
</evidence>
<evidence type="ECO:0000313" key="9">
    <source>
        <dbReference type="Proteomes" id="UP001342418"/>
    </source>
</evidence>
<evidence type="ECO:0000313" key="8">
    <source>
        <dbReference type="EMBL" id="UUP17158.1"/>
    </source>
</evidence>
<reference evidence="8 9" key="1">
    <citation type="submission" date="2018-07" db="EMBL/GenBank/DDBJ databases">
        <title>Genome sequence of Nitratireductor thuwali#1536.</title>
        <authorList>
            <person name="Michoud G."/>
            <person name="Merlino G."/>
            <person name="Sefrji F.O."/>
            <person name="Daffonchio D."/>
        </authorList>
    </citation>
    <scope>NUCLEOTIDE SEQUENCE [LARGE SCALE GENOMIC DNA]</scope>
    <source>
        <strain evidence="9">Nit1536</strain>
    </source>
</reference>
<dbReference type="SUPFAM" id="SSF90002">
    <property type="entry name" value="Hypothetical protein YjiA, C-terminal domain"/>
    <property type="match status" value="1"/>
</dbReference>
<evidence type="ECO:0000256" key="3">
    <source>
        <dbReference type="ARBA" id="ARBA00023186"/>
    </source>
</evidence>
<evidence type="ECO:0000256" key="6">
    <source>
        <dbReference type="ARBA" id="ARBA00049117"/>
    </source>
</evidence>